<reference evidence="5" key="1">
    <citation type="submission" date="2019-03" db="EMBL/GenBank/DDBJ databases">
        <authorList>
            <person name="Mank J."/>
            <person name="Almeida P."/>
        </authorList>
    </citation>
    <scope>NUCLEOTIDE SEQUENCE</scope>
    <source>
        <strain evidence="5">78183</strain>
    </source>
</reference>
<evidence type="ECO:0000256" key="4">
    <source>
        <dbReference type="SAM" id="SignalP"/>
    </source>
</evidence>
<dbReference type="PRINTS" id="PR00301">
    <property type="entry name" value="HEATSHOCK70"/>
</dbReference>
<accession>A0A6N2LQ50</accession>
<feature type="signal peptide" evidence="4">
    <location>
        <begin position="1"/>
        <end position="29"/>
    </location>
</feature>
<dbReference type="AlphaFoldDB" id="A0A6N2LQ50"/>
<comment type="similarity">
    <text evidence="1">Belongs to the heat shock protein 70 family.</text>
</comment>
<protein>
    <submittedName>
        <fullName evidence="5">Uncharacterized protein</fullName>
    </submittedName>
</protein>
<evidence type="ECO:0000256" key="2">
    <source>
        <dbReference type="ARBA" id="ARBA00022741"/>
    </source>
</evidence>
<dbReference type="Pfam" id="PF00012">
    <property type="entry name" value="HSP70"/>
    <property type="match status" value="1"/>
</dbReference>
<keyword evidence="4" id="KW-0732">Signal</keyword>
<dbReference type="FunFam" id="3.30.420.40:FF:000028">
    <property type="entry name" value="heat shock 70 kDa protein-like"/>
    <property type="match status" value="1"/>
</dbReference>
<proteinExistence type="inferred from homology"/>
<dbReference type="Gene3D" id="3.30.420.40">
    <property type="match status" value="2"/>
</dbReference>
<dbReference type="EMBL" id="CAADRP010001596">
    <property type="protein sequence ID" value="VFU43500.1"/>
    <property type="molecule type" value="Genomic_DNA"/>
</dbReference>
<name>A0A6N2LQ50_SALVM</name>
<keyword evidence="3" id="KW-0067">ATP-binding</keyword>
<dbReference type="SUPFAM" id="SSF53067">
    <property type="entry name" value="Actin-like ATPase domain"/>
    <property type="match status" value="1"/>
</dbReference>
<dbReference type="PANTHER" id="PTHR19375">
    <property type="entry name" value="HEAT SHOCK PROTEIN 70KDA"/>
    <property type="match status" value="1"/>
</dbReference>
<evidence type="ECO:0000256" key="3">
    <source>
        <dbReference type="ARBA" id="ARBA00022840"/>
    </source>
</evidence>
<evidence type="ECO:0000313" key="5">
    <source>
        <dbReference type="EMBL" id="VFU43500.1"/>
    </source>
</evidence>
<organism evidence="5">
    <name type="scientific">Salix viminalis</name>
    <name type="common">Common osier</name>
    <name type="synonym">Basket willow</name>
    <dbReference type="NCBI Taxonomy" id="40686"/>
    <lineage>
        <taxon>Eukaryota</taxon>
        <taxon>Viridiplantae</taxon>
        <taxon>Streptophyta</taxon>
        <taxon>Embryophyta</taxon>
        <taxon>Tracheophyta</taxon>
        <taxon>Spermatophyta</taxon>
        <taxon>Magnoliopsida</taxon>
        <taxon>eudicotyledons</taxon>
        <taxon>Gunneridae</taxon>
        <taxon>Pentapetalae</taxon>
        <taxon>rosids</taxon>
        <taxon>fabids</taxon>
        <taxon>Malpighiales</taxon>
        <taxon>Salicaceae</taxon>
        <taxon>Saliceae</taxon>
        <taxon>Salix</taxon>
    </lineage>
</organism>
<evidence type="ECO:0000256" key="1">
    <source>
        <dbReference type="ARBA" id="ARBA00007381"/>
    </source>
</evidence>
<gene>
    <name evidence="5" type="ORF">SVIM_LOCUS265125</name>
</gene>
<dbReference type="InterPro" id="IPR043129">
    <property type="entry name" value="ATPase_NBD"/>
</dbReference>
<keyword evidence="2" id="KW-0547">Nucleotide-binding</keyword>
<dbReference type="GO" id="GO:0005524">
    <property type="term" value="F:ATP binding"/>
    <property type="evidence" value="ECO:0007669"/>
    <property type="project" value="UniProtKB-KW"/>
</dbReference>
<dbReference type="InterPro" id="IPR013126">
    <property type="entry name" value="Hsp_70_fam"/>
</dbReference>
<dbReference type="GO" id="GO:0140662">
    <property type="term" value="F:ATP-dependent protein folding chaperone"/>
    <property type="evidence" value="ECO:0007669"/>
    <property type="project" value="InterPro"/>
</dbReference>
<sequence>MHQIAEAYLGTAIKLVVLLVPAYFNDTQGHATVDAGKIVGLRIINEPTTIVMAYGLDKAIMLLREMLDLSDGVFVVNLLTIEGNIFQVRPLPKTPTLEVRTL</sequence>
<feature type="chain" id="PRO_5027096021" evidence="4">
    <location>
        <begin position="30"/>
        <end position="102"/>
    </location>
</feature>